<evidence type="ECO:0000256" key="1">
    <source>
        <dbReference type="ARBA" id="ARBA00001971"/>
    </source>
</evidence>
<keyword evidence="10" id="KW-0408">Iron</keyword>
<dbReference type="GO" id="GO:0016020">
    <property type="term" value="C:membrane"/>
    <property type="evidence" value="ECO:0007669"/>
    <property type="project" value="UniProtKB-SubCell"/>
</dbReference>
<dbReference type="InterPro" id="IPR001128">
    <property type="entry name" value="Cyt_P450"/>
</dbReference>
<gene>
    <name evidence="13" type="ORF">B0H17DRAFT_1214191</name>
</gene>
<evidence type="ECO:0000256" key="9">
    <source>
        <dbReference type="ARBA" id="ARBA00023002"/>
    </source>
</evidence>
<dbReference type="Gene3D" id="1.10.630.10">
    <property type="entry name" value="Cytochrome P450"/>
    <property type="match status" value="1"/>
</dbReference>
<dbReference type="Pfam" id="PF00067">
    <property type="entry name" value="p450"/>
    <property type="match status" value="1"/>
</dbReference>
<keyword evidence="7" id="KW-0479">Metal-binding</keyword>
<name>A0AAD7G192_MYCRO</name>
<protein>
    <submittedName>
        <fullName evidence="13">Cytochrome P450</fullName>
    </submittedName>
</protein>
<dbReference type="InterPro" id="IPR002401">
    <property type="entry name" value="Cyt_P450_E_grp-I"/>
</dbReference>
<dbReference type="Proteomes" id="UP001221757">
    <property type="component" value="Unassembled WGS sequence"/>
</dbReference>
<keyword evidence="12" id="KW-0472">Membrane</keyword>
<comment type="caution">
    <text evidence="13">The sequence shown here is derived from an EMBL/GenBank/DDBJ whole genome shotgun (WGS) entry which is preliminary data.</text>
</comment>
<evidence type="ECO:0000256" key="12">
    <source>
        <dbReference type="ARBA" id="ARBA00023136"/>
    </source>
</evidence>
<evidence type="ECO:0000256" key="5">
    <source>
        <dbReference type="ARBA" id="ARBA00022617"/>
    </source>
</evidence>
<reference evidence="13" key="1">
    <citation type="submission" date="2023-03" db="EMBL/GenBank/DDBJ databases">
        <title>Massive genome expansion in bonnet fungi (Mycena s.s.) driven by repeated elements and novel gene families across ecological guilds.</title>
        <authorList>
            <consortium name="Lawrence Berkeley National Laboratory"/>
            <person name="Harder C.B."/>
            <person name="Miyauchi S."/>
            <person name="Viragh M."/>
            <person name="Kuo A."/>
            <person name="Thoen E."/>
            <person name="Andreopoulos B."/>
            <person name="Lu D."/>
            <person name="Skrede I."/>
            <person name="Drula E."/>
            <person name="Henrissat B."/>
            <person name="Morin E."/>
            <person name="Kohler A."/>
            <person name="Barry K."/>
            <person name="LaButti K."/>
            <person name="Morin E."/>
            <person name="Salamov A."/>
            <person name="Lipzen A."/>
            <person name="Mereny Z."/>
            <person name="Hegedus B."/>
            <person name="Baldrian P."/>
            <person name="Stursova M."/>
            <person name="Weitz H."/>
            <person name="Taylor A."/>
            <person name="Grigoriev I.V."/>
            <person name="Nagy L.G."/>
            <person name="Martin F."/>
            <person name="Kauserud H."/>
        </authorList>
    </citation>
    <scope>NUCLEOTIDE SEQUENCE</scope>
    <source>
        <strain evidence="13">CBHHK067</strain>
    </source>
</reference>
<comment type="subcellular location">
    <subcellularLocation>
        <location evidence="2">Membrane</location>
    </subcellularLocation>
</comment>
<keyword evidence="11" id="KW-0503">Monooxygenase</keyword>
<keyword evidence="6" id="KW-0812">Transmembrane</keyword>
<evidence type="ECO:0000256" key="7">
    <source>
        <dbReference type="ARBA" id="ARBA00022723"/>
    </source>
</evidence>
<accession>A0AAD7G192</accession>
<dbReference type="EMBL" id="JARKIE010000315">
    <property type="protein sequence ID" value="KAJ7654899.1"/>
    <property type="molecule type" value="Genomic_DNA"/>
</dbReference>
<organism evidence="13 14">
    <name type="scientific">Mycena rosella</name>
    <name type="common">Pink bonnet</name>
    <name type="synonym">Agaricus rosellus</name>
    <dbReference type="NCBI Taxonomy" id="1033263"/>
    <lineage>
        <taxon>Eukaryota</taxon>
        <taxon>Fungi</taxon>
        <taxon>Dikarya</taxon>
        <taxon>Basidiomycota</taxon>
        <taxon>Agaricomycotina</taxon>
        <taxon>Agaricomycetes</taxon>
        <taxon>Agaricomycetidae</taxon>
        <taxon>Agaricales</taxon>
        <taxon>Marasmiineae</taxon>
        <taxon>Mycenaceae</taxon>
        <taxon>Mycena</taxon>
    </lineage>
</organism>
<keyword evidence="8" id="KW-1133">Transmembrane helix</keyword>
<dbReference type="PANTHER" id="PTHR24305:SF166">
    <property type="entry name" value="CYTOCHROME P450 12A4, MITOCHONDRIAL-RELATED"/>
    <property type="match status" value="1"/>
</dbReference>
<dbReference type="InterPro" id="IPR036396">
    <property type="entry name" value="Cyt_P450_sf"/>
</dbReference>
<evidence type="ECO:0000256" key="10">
    <source>
        <dbReference type="ARBA" id="ARBA00023004"/>
    </source>
</evidence>
<evidence type="ECO:0000256" key="2">
    <source>
        <dbReference type="ARBA" id="ARBA00004370"/>
    </source>
</evidence>
<evidence type="ECO:0000256" key="3">
    <source>
        <dbReference type="ARBA" id="ARBA00004721"/>
    </source>
</evidence>
<dbReference type="GO" id="GO:0020037">
    <property type="term" value="F:heme binding"/>
    <property type="evidence" value="ECO:0007669"/>
    <property type="project" value="InterPro"/>
</dbReference>
<sequence length="433" mass="47581">MWSSLLQTAFLVVAGCAVTAILRRVFSRCNTARVHHPNLSSQEIRSNTTTPLGGGFQRELEDNYGGIVLLRGLFNVPILFVSDAVALHTIVNKEMDIYEEAPPAVSMSYLMFGRGILSTLGHEHRKLRKMMVLEFSTANLRGMISHFYEIGEKVRDGLMAPQVMAGPQELNMASILTRTSLELIGRSGLDYSFDPLILDCPKNEYAETIKNFMPVLGKVAMLLPLLPFFTKFVDASYSGHDRFDGNTAKDIIKAKKAALQDGNLESQENMQTGTDIMSVLPDESSRLPDEELAAQTSSIIFAAMDTTSSALCRVFNVLASFPDVQEKLRAEIVEATAHKENGHLDHDDLMELAYLDSVLREILRLYPPVPTVHRETITPSILPLGMPITATDGSTLTSIPVPKGTPVLIALAKANHNAAIWGDDAHDTADNEL</sequence>
<evidence type="ECO:0000313" key="13">
    <source>
        <dbReference type="EMBL" id="KAJ7654899.1"/>
    </source>
</evidence>
<dbReference type="PRINTS" id="PR00463">
    <property type="entry name" value="EP450I"/>
</dbReference>
<proteinExistence type="inferred from homology"/>
<evidence type="ECO:0000256" key="8">
    <source>
        <dbReference type="ARBA" id="ARBA00022989"/>
    </source>
</evidence>
<dbReference type="GO" id="GO:0016705">
    <property type="term" value="F:oxidoreductase activity, acting on paired donors, with incorporation or reduction of molecular oxygen"/>
    <property type="evidence" value="ECO:0007669"/>
    <property type="project" value="InterPro"/>
</dbReference>
<comment type="similarity">
    <text evidence="4">Belongs to the cytochrome P450 family.</text>
</comment>
<evidence type="ECO:0000256" key="6">
    <source>
        <dbReference type="ARBA" id="ARBA00022692"/>
    </source>
</evidence>
<keyword evidence="14" id="KW-1185">Reference proteome</keyword>
<keyword evidence="5" id="KW-0349">Heme</keyword>
<dbReference type="InterPro" id="IPR050121">
    <property type="entry name" value="Cytochrome_P450_monoxygenase"/>
</dbReference>
<comment type="cofactor">
    <cofactor evidence="1">
        <name>heme</name>
        <dbReference type="ChEBI" id="CHEBI:30413"/>
    </cofactor>
</comment>
<dbReference type="AlphaFoldDB" id="A0AAD7G192"/>
<dbReference type="GO" id="GO:0004497">
    <property type="term" value="F:monooxygenase activity"/>
    <property type="evidence" value="ECO:0007669"/>
    <property type="project" value="UniProtKB-KW"/>
</dbReference>
<evidence type="ECO:0000313" key="14">
    <source>
        <dbReference type="Proteomes" id="UP001221757"/>
    </source>
</evidence>
<dbReference type="PANTHER" id="PTHR24305">
    <property type="entry name" value="CYTOCHROME P450"/>
    <property type="match status" value="1"/>
</dbReference>
<evidence type="ECO:0000256" key="11">
    <source>
        <dbReference type="ARBA" id="ARBA00023033"/>
    </source>
</evidence>
<dbReference type="SUPFAM" id="SSF48264">
    <property type="entry name" value="Cytochrome P450"/>
    <property type="match status" value="1"/>
</dbReference>
<evidence type="ECO:0000256" key="4">
    <source>
        <dbReference type="ARBA" id="ARBA00010617"/>
    </source>
</evidence>
<comment type="pathway">
    <text evidence="3">Secondary metabolite biosynthesis; terpenoid biosynthesis.</text>
</comment>
<keyword evidence="9" id="KW-0560">Oxidoreductase</keyword>
<dbReference type="GO" id="GO:0005506">
    <property type="term" value="F:iron ion binding"/>
    <property type="evidence" value="ECO:0007669"/>
    <property type="project" value="InterPro"/>
</dbReference>